<comment type="cofactor">
    <cofactor evidence="1">
        <name>[4Fe-4S] cluster</name>
        <dbReference type="ChEBI" id="CHEBI:49883"/>
    </cofactor>
</comment>
<dbReference type="AlphaFoldDB" id="A0A382F0C1"/>
<evidence type="ECO:0000256" key="3">
    <source>
        <dbReference type="ARBA" id="ARBA00022723"/>
    </source>
</evidence>
<dbReference type="GO" id="GO:0005829">
    <property type="term" value="C:cytosol"/>
    <property type="evidence" value="ECO:0007669"/>
    <property type="project" value="TreeGrafter"/>
</dbReference>
<evidence type="ECO:0000256" key="4">
    <source>
        <dbReference type="ARBA" id="ARBA00023004"/>
    </source>
</evidence>
<protein>
    <recommendedName>
        <fullName evidence="7">B12-binding domain-containing protein</fullName>
    </recommendedName>
</protein>
<evidence type="ECO:0000313" key="6">
    <source>
        <dbReference type="EMBL" id="SVB55673.1"/>
    </source>
</evidence>
<sequence>MAKIILLSPPYIQDYMRNARCDFVSLSHSSWYPIWLGEAGCYLESKGHKTLLLDAQVQGLSHQDTLEKIKEFKPDLVAVYTGRLSEDNDIEFADKIVERGYKSVFVGPYTSIDPVAVLKKSRKVELAIKKEFELPLEELSSGADPLKILNVYFKELKSGEITCGECRPLLQTELLDQFPLTTEYFHRQLDISKYKTPSELYPFIDVMSGRGCAWGKCNFCLWVQTFVVEDRPKGIYNLRSIGRFMEEFDYAARFMPEVKSIMIQDDLLTNPRALEISNAILERGYKIHWSC</sequence>
<accession>A0A382F0C1</accession>
<reference evidence="6" key="1">
    <citation type="submission" date="2018-05" db="EMBL/GenBank/DDBJ databases">
        <authorList>
            <person name="Lanie J.A."/>
            <person name="Ng W.-L."/>
            <person name="Kazmierczak K.M."/>
            <person name="Andrzejewski T.M."/>
            <person name="Davidsen T.M."/>
            <person name="Wayne K.J."/>
            <person name="Tettelin H."/>
            <person name="Glass J.I."/>
            <person name="Rusch D."/>
            <person name="Podicherti R."/>
            <person name="Tsui H.-C.T."/>
            <person name="Winkler M.E."/>
        </authorList>
    </citation>
    <scope>NUCLEOTIDE SEQUENCE</scope>
</reference>
<evidence type="ECO:0000256" key="5">
    <source>
        <dbReference type="ARBA" id="ARBA00023014"/>
    </source>
</evidence>
<name>A0A382F0C1_9ZZZZ</name>
<keyword evidence="5" id="KW-0411">Iron-sulfur</keyword>
<feature type="non-terminal residue" evidence="6">
    <location>
        <position position="291"/>
    </location>
</feature>
<dbReference type="PANTHER" id="PTHR43409">
    <property type="entry name" value="ANAEROBIC MAGNESIUM-PROTOPORPHYRIN IX MONOMETHYL ESTER CYCLASE-RELATED"/>
    <property type="match status" value="1"/>
</dbReference>
<proteinExistence type="predicted"/>
<evidence type="ECO:0000256" key="1">
    <source>
        <dbReference type="ARBA" id="ARBA00001966"/>
    </source>
</evidence>
<dbReference type="GO" id="GO:0046872">
    <property type="term" value="F:metal ion binding"/>
    <property type="evidence" value="ECO:0007669"/>
    <property type="project" value="UniProtKB-KW"/>
</dbReference>
<keyword evidence="3" id="KW-0479">Metal-binding</keyword>
<keyword evidence="4" id="KW-0408">Iron</keyword>
<gene>
    <name evidence="6" type="ORF">METZ01_LOCUS208527</name>
</gene>
<evidence type="ECO:0008006" key="7">
    <source>
        <dbReference type="Google" id="ProtNLM"/>
    </source>
</evidence>
<keyword evidence="2" id="KW-0949">S-adenosyl-L-methionine</keyword>
<dbReference type="InterPro" id="IPR051198">
    <property type="entry name" value="BchE-like"/>
</dbReference>
<dbReference type="EMBL" id="UINC01046983">
    <property type="protein sequence ID" value="SVB55673.1"/>
    <property type="molecule type" value="Genomic_DNA"/>
</dbReference>
<dbReference type="PANTHER" id="PTHR43409:SF16">
    <property type="entry name" value="SLR0320 PROTEIN"/>
    <property type="match status" value="1"/>
</dbReference>
<evidence type="ECO:0000256" key="2">
    <source>
        <dbReference type="ARBA" id="ARBA00022691"/>
    </source>
</evidence>
<organism evidence="6">
    <name type="scientific">marine metagenome</name>
    <dbReference type="NCBI Taxonomy" id="408172"/>
    <lineage>
        <taxon>unclassified sequences</taxon>
        <taxon>metagenomes</taxon>
        <taxon>ecological metagenomes</taxon>
    </lineage>
</organism>
<dbReference type="GO" id="GO:0051536">
    <property type="term" value="F:iron-sulfur cluster binding"/>
    <property type="evidence" value="ECO:0007669"/>
    <property type="project" value="UniProtKB-KW"/>
</dbReference>